<dbReference type="OrthoDB" id="3182995at2759"/>
<reference evidence="2" key="1">
    <citation type="submission" date="2020-11" db="EMBL/GenBank/DDBJ databases">
        <authorList>
            <consortium name="DOE Joint Genome Institute"/>
            <person name="Ahrendt S."/>
            <person name="Riley R."/>
            <person name="Andreopoulos W."/>
            <person name="Labutti K."/>
            <person name="Pangilinan J."/>
            <person name="Ruiz-Duenas F.J."/>
            <person name="Barrasa J.M."/>
            <person name="Sanchez-Garcia M."/>
            <person name="Camarero S."/>
            <person name="Miyauchi S."/>
            <person name="Serrano A."/>
            <person name="Linde D."/>
            <person name="Babiker R."/>
            <person name="Drula E."/>
            <person name="Ayuso-Fernandez I."/>
            <person name="Pacheco R."/>
            <person name="Padilla G."/>
            <person name="Ferreira P."/>
            <person name="Barriuso J."/>
            <person name="Kellner H."/>
            <person name="Castanera R."/>
            <person name="Alfaro M."/>
            <person name="Ramirez L."/>
            <person name="Pisabarro A.G."/>
            <person name="Kuo A."/>
            <person name="Tritt A."/>
            <person name="Lipzen A."/>
            <person name="He G."/>
            <person name="Yan M."/>
            <person name="Ng V."/>
            <person name="Cullen D."/>
            <person name="Martin F."/>
            <person name="Rosso M.-N."/>
            <person name="Henrissat B."/>
            <person name="Hibbett D."/>
            <person name="Martinez A.T."/>
            <person name="Grigoriev I.V."/>
        </authorList>
    </citation>
    <scope>NUCLEOTIDE SEQUENCE</scope>
    <source>
        <strain evidence="2">CBS 247.69</strain>
    </source>
</reference>
<feature type="non-terminal residue" evidence="2">
    <location>
        <position position="221"/>
    </location>
</feature>
<dbReference type="Proteomes" id="UP000807353">
    <property type="component" value="Unassembled WGS sequence"/>
</dbReference>
<dbReference type="InterPro" id="IPR011009">
    <property type="entry name" value="Kinase-like_dom_sf"/>
</dbReference>
<accession>A0A9P6CK82</accession>
<dbReference type="InterPro" id="IPR000719">
    <property type="entry name" value="Prot_kinase_dom"/>
</dbReference>
<dbReference type="GO" id="GO:0004672">
    <property type="term" value="F:protein kinase activity"/>
    <property type="evidence" value="ECO:0007669"/>
    <property type="project" value="InterPro"/>
</dbReference>
<keyword evidence="3" id="KW-1185">Reference proteome</keyword>
<dbReference type="GO" id="GO:0005524">
    <property type="term" value="F:ATP binding"/>
    <property type="evidence" value="ECO:0007669"/>
    <property type="project" value="InterPro"/>
</dbReference>
<gene>
    <name evidence="2" type="ORF">BDZ94DRAFT_1180988</name>
</gene>
<name>A0A9P6CK82_9AGAR</name>
<sequence length="221" mass="24869">MATLQLTWDQRRVDGMWAWDLGNEHLRARIIRSYGKKSIHTAYLGPLHGEYYPGIVILKTAEGTDRVHHLTREAEMYKGPLKNLQGKVVPKCFGFYTGKRNGVDLGCLVLEYCSGPNPVTHLQQFNERVMVAACRLHEAGVFHGNLVEGSHFVKSDDDRVRIVDFSTATLHKCPGAHPALTSGSQSDAIQCPELVKIEKVFGYRGDAQAMRARLKPQQRLW</sequence>
<feature type="domain" description="Protein kinase" evidence="1">
    <location>
        <begin position="28"/>
        <end position="221"/>
    </location>
</feature>
<evidence type="ECO:0000259" key="1">
    <source>
        <dbReference type="PROSITE" id="PS50011"/>
    </source>
</evidence>
<evidence type="ECO:0000313" key="2">
    <source>
        <dbReference type="EMBL" id="KAF9469671.1"/>
    </source>
</evidence>
<dbReference type="PROSITE" id="PS50011">
    <property type="entry name" value="PROTEIN_KINASE_DOM"/>
    <property type="match status" value="1"/>
</dbReference>
<dbReference type="AlphaFoldDB" id="A0A9P6CK82"/>
<evidence type="ECO:0000313" key="3">
    <source>
        <dbReference type="Proteomes" id="UP000807353"/>
    </source>
</evidence>
<proteinExistence type="predicted"/>
<comment type="caution">
    <text evidence="2">The sequence shown here is derived from an EMBL/GenBank/DDBJ whole genome shotgun (WGS) entry which is preliminary data.</text>
</comment>
<protein>
    <recommendedName>
        <fullName evidence="1">Protein kinase domain-containing protein</fullName>
    </recommendedName>
</protein>
<dbReference type="Gene3D" id="1.10.510.10">
    <property type="entry name" value="Transferase(Phosphotransferase) domain 1"/>
    <property type="match status" value="1"/>
</dbReference>
<dbReference type="SUPFAM" id="SSF56112">
    <property type="entry name" value="Protein kinase-like (PK-like)"/>
    <property type="match status" value="1"/>
</dbReference>
<dbReference type="EMBL" id="MU150229">
    <property type="protein sequence ID" value="KAF9469671.1"/>
    <property type="molecule type" value="Genomic_DNA"/>
</dbReference>
<organism evidence="2 3">
    <name type="scientific">Collybia nuda</name>
    <dbReference type="NCBI Taxonomy" id="64659"/>
    <lineage>
        <taxon>Eukaryota</taxon>
        <taxon>Fungi</taxon>
        <taxon>Dikarya</taxon>
        <taxon>Basidiomycota</taxon>
        <taxon>Agaricomycotina</taxon>
        <taxon>Agaricomycetes</taxon>
        <taxon>Agaricomycetidae</taxon>
        <taxon>Agaricales</taxon>
        <taxon>Tricholomatineae</taxon>
        <taxon>Clitocybaceae</taxon>
        <taxon>Collybia</taxon>
    </lineage>
</organism>